<evidence type="ECO:0000259" key="3">
    <source>
        <dbReference type="SMART" id="SM00645"/>
    </source>
</evidence>
<dbReference type="Proteomes" id="UP001152759">
    <property type="component" value="Chromosome 2"/>
</dbReference>
<dbReference type="InterPro" id="IPR038765">
    <property type="entry name" value="Papain-like_cys_pep_sf"/>
</dbReference>
<feature type="compositionally biased region" description="Pro residues" evidence="1">
    <location>
        <begin position="540"/>
        <end position="550"/>
    </location>
</feature>
<evidence type="ECO:0000313" key="5">
    <source>
        <dbReference type="Proteomes" id="UP001152759"/>
    </source>
</evidence>
<dbReference type="SMART" id="SM00645">
    <property type="entry name" value="Pept_C1"/>
    <property type="match status" value="1"/>
</dbReference>
<feature type="compositionally biased region" description="Basic and acidic residues" evidence="1">
    <location>
        <begin position="109"/>
        <end position="128"/>
    </location>
</feature>
<dbReference type="SUPFAM" id="SSF54001">
    <property type="entry name" value="Cysteine proteinases"/>
    <property type="match status" value="1"/>
</dbReference>
<feature type="compositionally biased region" description="Polar residues" evidence="1">
    <location>
        <begin position="70"/>
        <end position="82"/>
    </location>
</feature>
<feature type="compositionally biased region" description="Low complexity" evidence="1">
    <location>
        <begin position="166"/>
        <end position="175"/>
    </location>
</feature>
<feature type="compositionally biased region" description="Polar residues" evidence="1">
    <location>
        <begin position="270"/>
        <end position="289"/>
    </location>
</feature>
<dbReference type="GO" id="GO:0008234">
    <property type="term" value="F:cysteine-type peptidase activity"/>
    <property type="evidence" value="ECO:0007669"/>
    <property type="project" value="InterPro"/>
</dbReference>
<accession>A0A9P0A4U2</accession>
<feature type="compositionally biased region" description="Polar residues" evidence="1">
    <location>
        <begin position="507"/>
        <end position="516"/>
    </location>
</feature>
<feature type="compositionally biased region" description="Pro residues" evidence="1">
    <location>
        <begin position="430"/>
        <end position="447"/>
    </location>
</feature>
<gene>
    <name evidence="4" type="ORF">BEMITA_LOCUS3457</name>
</gene>
<protein>
    <recommendedName>
        <fullName evidence="3">Peptidase C1A papain C-terminal domain-containing protein</fullName>
    </recommendedName>
</protein>
<dbReference type="GO" id="GO:0006508">
    <property type="term" value="P:proteolysis"/>
    <property type="evidence" value="ECO:0007669"/>
    <property type="project" value="InterPro"/>
</dbReference>
<name>A0A9P0A4U2_BEMTA</name>
<feature type="compositionally biased region" description="Basic and acidic residues" evidence="1">
    <location>
        <begin position="85"/>
        <end position="101"/>
    </location>
</feature>
<feature type="region of interest" description="Disordered" evidence="1">
    <location>
        <begin position="493"/>
        <end position="565"/>
    </location>
</feature>
<proteinExistence type="predicted"/>
<keyword evidence="5" id="KW-1185">Reference proteome</keyword>
<feature type="region of interest" description="Disordered" evidence="1">
    <location>
        <begin position="66"/>
        <end position="447"/>
    </location>
</feature>
<organism evidence="4 5">
    <name type="scientific">Bemisia tabaci</name>
    <name type="common">Sweetpotato whitefly</name>
    <name type="synonym">Aleurodes tabaci</name>
    <dbReference type="NCBI Taxonomy" id="7038"/>
    <lineage>
        <taxon>Eukaryota</taxon>
        <taxon>Metazoa</taxon>
        <taxon>Ecdysozoa</taxon>
        <taxon>Arthropoda</taxon>
        <taxon>Hexapoda</taxon>
        <taxon>Insecta</taxon>
        <taxon>Pterygota</taxon>
        <taxon>Neoptera</taxon>
        <taxon>Paraneoptera</taxon>
        <taxon>Hemiptera</taxon>
        <taxon>Sternorrhyncha</taxon>
        <taxon>Aleyrodoidea</taxon>
        <taxon>Aleyrodidae</taxon>
        <taxon>Aleyrodinae</taxon>
        <taxon>Bemisia</taxon>
    </lineage>
</organism>
<evidence type="ECO:0000256" key="2">
    <source>
        <dbReference type="SAM" id="SignalP"/>
    </source>
</evidence>
<evidence type="ECO:0000313" key="4">
    <source>
        <dbReference type="EMBL" id="CAH0384081.1"/>
    </source>
</evidence>
<dbReference type="Pfam" id="PF00112">
    <property type="entry name" value="Peptidase_C1"/>
    <property type="match status" value="1"/>
</dbReference>
<feature type="domain" description="Peptidase C1A papain C-terminal" evidence="3">
    <location>
        <begin position="641"/>
        <end position="883"/>
    </location>
</feature>
<dbReference type="EMBL" id="OU963863">
    <property type="protein sequence ID" value="CAH0384081.1"/>
    <property type="molecule type" value="Genomic_DNA"/>
</dbReference>
<keyword evidence="2" id="KW-0732">Signal</keyword>
<feature type="compositionally biased region" description="Low complexity" evidence="1">
    <location>
        <begin position="227"/>
        <end position="259"/>
    </location>
</feature>
<feature type="compositionally biased region" description="Low complexity" evidence="1">
    <location>
        <begin position="367"/>
        <end position="379"/>
    </location>
</feature>
<sequence length="892" mass="96581">MKSLLFCTSVLSLGLSFVYGSAVSSHLTGERGSNRLQKRDSPSPRRIVEYGTYHGEDLADEMEEPLKPTVLSSVANDSQSSVVAAKHEPQSSGPDPKKSSTDLRALSLDSKEPSQDSKELLIDLRDLLSEPNKPDTSAPKQASQDSEESRSGGKKSSLAHKELSQDGDGSSSNDYNGDDFEKTSDYESEPSYPEEPAPQKAPLDSANPPVDFAKPPSGSAKPVPDVAKPSPEASKPSSEAAKPSPDSAKPSSEAAKPSPGSTKPVPDVTKPSTEATKPSSEATKPSPDSTKPLPDVAKPSPEAAKPSSETTRPSPGFTKPSSDVAKPSPEAAKPSSEGAKPSPDSTKPLPGAAKPSPDSTKPLPVGAAKPSPDAAKPSPESNNQDNQEEPVPNDDRSSSIGKHTSPEKSPPQENLPPIADIPPAEYIPPQAYPPLPPMRQIPTTPPRPRMNKFLAIKQRLFPASWFPSKKQGLLEMFPFRIARLYESSDLSVQNPDFGPEGPADSVPQGSSVQIFQGPSFWPERPVGQGLQGPSFRPERPPYPALTPPLPYTARPPYQASSSGQAPSEWLSDAFIDAINTEQSRWKAGRNFGQRLTNTEMEYLVARNPIVPDRNLINILQDITTSLIPNLSAVFLEYLGFTTDEYDGRRSWCEGGPQDTGYAATSWALASAAALRQRVCMLRGVSDATSYAAEFIINCCRYCERTTNGGGSAMVAYQYMRQLGTPSDECQKYKRGKISLDPDPRAPIQPPAPRACSKVCDDGNRFPTSRDRLNKFVNRADEVFYITPPWPSIIRREIMRGSVTAEVTVYTDFPNYKEGVYSPTKIAVPWGNITVRLIGWGSEGGQDFWQAAGIWGPNFGDKGYVKFKQDCPLLNIEQRITAARPHLDDLPSE</sequence>
<feature type="signal peptide" evidence="2">
    <location>
        <begin position="1"/>
        <end position="20"/>
    </location>
</feature>
<feature type="compositionally biased region" description="Polar residues" evidence="1">
    <location>
        <begin position="134"/>
        <end position="144"/>
    </location>
</feature>
<dbReference type="AlphaFoldDB" id="A0A9P0A4U2"/>
<reference evidence="4" key="1">
    <citation type="submission" date="2021-12" db="EMBL/GenBank/DDBJ databases">
        <authorList>
            <person name="King R."/>
        </authorList>
    </citation>
    <scope>NUCLEOTIDE SEQUENCE</scope>
</reference>
<feature type="chain" id="PRO_5040381030" description="Peptidase C1A papain C-terminal domain-containing protein" evidence="2">
    <location>
        <begin position="21"/>
        <end position="892"/>
    </location>
</feature>
<dbReference type="InterPro" id="IPR000668">
    <property type="entry name" value="Peptidase_C1A_C"/>
</dbReference>
<dbReference type="Gene3D" id="3.90.70.10">
    <property type="entry name" value="Cysteine proteinases"/>
    <property type="match status" value="1"/>
</dbReference>
<evidence type="ECO:0000256" key="1">
    <source>
        <dbReference type="SAM" id="MobiDB-lite"/>
    </source>
</evidence>